<protein>
    <submittedName>
        <fullName evidence="1">Uncharacterized protein</fullName>
    </submittedName>
</protein>
<reference evidence="1 2" key="1">
    <citation type="submission" date="2020-08" db="EMBL/GenBank/DDBJ databases">
        <title>Sequencing the genomes of 1000 actinobacteria strains.</title>
        <authorList>
            <person name="Klenk H.-P."/>
        </authorList>
    </citation>
    <scope>NUCLEOTIDE SEQUENCE [LARGE SCALE GENOMIC DNA]</scope>
    <source>
        <strain evidence="1 2">DSM 43023</strain>
    </source>
</reference>
<comment type="caution">
    <text evidence="1">The sequence shown here is derived from an EMBL/GenBank/DDBJ whole genome shotgun (WGS) entry which is preliminary data.</text>
</comment>
<accession>A0A7W7S4L3</accession>
<gene>
    <name evidence="1" type="ORF">FHR32_007817</name>
</gene>
<sequence length="37" mass="4025">MISFQVNPNTARSYATALRALVARFGPFTPVTALVSR</sequence>
<dbReference type="AlphaFoldDB" id="A0A7W7S4L3"/>
<keyword evidence="2" id="KW-1185">Reference proteome</keyword>
<dbReference type="Proteomes" id="UP000534286">
    <property type="component" value="Unassembled WGS sequence"/>
</dbReference>
<evidence type="ECO:0000313" key="2">
    <source>
        <dbReference type="Proteomes" id="UP000534286"/>
    </source>
</evidence>
<organism evidence="1 2">
    <name type="scientific">Streptosporangium album</name>
    <dbReference type="NCBI Taxonomy" id="47479"/>
    <lineage>
        <taxon>Bacteria</taxon>
        <taxon>Bacillati</taxon>
        <taxon>Actinomycetota</taxon>
        <taxon>Actinomycetes</taxon>
        <taxon>Streptosporangiales</taxon>
        <taxon>Streptosporangiaceae</taxon>
        <taxon>Streptosporangium</taxon>
    </lineage>
</organism>
<proteinExistence type="predicted"/>
<name>A0A7W7S4L3_9ACTN</name>
<dbReference type="EMBL" id="JACHJU010000005">
    <property type="protein sequence ID" value="MBB4943417.1"/>
    <property type="molecule type" value="Genomic_DNA"/>
</dbReference>
<evidence type="ECO:0000313" key="1">
    <source>
        <dbReference type="EMBL" id="MBB4943417.1"/>
    </source>
</evidence>